<dbReference type="InterPro" id="IPR004358">
    <property type="entry name" value="Sig_transdc_His_kin-like_C"/>
</dbReference>
<dbReference type="InterPro" id="IPR001610">
    <property type="entry name" value="PAC"/>
</dbReference>
<dbReference type="PROSITE" id="PS50112">
    <property type="entry name" value="PAS"/>
    <property type="match status" value="1"/>
</dbReference>
<dbReference type="Proteomes" id="UP001152872">
    <property type="component" value="Unassembled WGS sequence"/>
</dbReference>
<dbReference type="CDD" id="cd00130">
    <property type="entry name" value="PAS"/>
    <property type="match status" value="1"/>
</dbReference>
<dbReference type="InterPro" id="IPR035965">
    <property type="entry name" value="PAS-like_dom_sf"/>
</dbReference>
<name>A0A9X4RIH2_9CYAN</name>
<keyword evidence="4" id="KW-0808">Transferase</keyword>
<evidence type="ECO:0000259" key="11">
    <source>
        <dbReference type="PROSITE" id="PS50113"/>
    </source>
</evidence>
<feature type="coiled-coil region" evidence="7">
    <location>
        <begin position="545"/>
        <end position="597"/>
    </location>
</feature>
<dbReference type="NCBIfam" id="TIGR00229">
    <property type="entry name" value="sensory_box"/>
    <property type="match status" value="1"/>
</dbReference>
<dbReference type="InterPro" id="IPR001789">
    <property type="entry name" value="Sig_transdc_resp-reg_receiver"/>
</dbReference>
<feature type="modified residue" description="4-aspartylphosphate" evidence="6">
    <location>
        <position position="57"/>
    </location>
</feature>
<feature type="domain" description="PAS" evidence="10">
    <location>
        <begin position="453"/>
        <end position="499"/>
    </location>
</feature>
<evidence type="ECO:0000256" key="7">
    <source>
        <dbReference type="SAM" id="Coils"/>
    </source>
</evidence>
<dbReference type="InterPro" id="IPR011006">
    <property type="entry name" value="CheY-like_superfamily"/>
</dbReference>
<dbReference type="Pfam" id="PF08448">
    <property type="entry name" value="PAS_4"/>
    <property type="match status" value="1"/>
</dbReference>
<dbReference type="PANTHER" id="PTHR43065:SF42">
    <property type="entry name" value="TWO-COMPONENT SENSOR PPRA"/>
    <property type="match status" value="1"/>
</dbReference>
<keyword evidence="7" id="KW-0175">Coiled coil</keyword>
<evidence type="ECO:0000256" key="5">
    <source>
        <dbReference type="ARBA" id="ARBA00023012"/>
    </source>
</evidence>
<evidence type="ECO:0000259" key="10">
    <source>
        <dbReference type="PROSITE" id="PS50112"/>
    </source>
</evidence>
<dbReference type="InterPro" id="IPR003594">
    <property type="entry name" value="HATPase_dom"/>
</dbReference>
<dbReference type="InterPro" id="IPR036097">
    <property type="entry name" value="HisK_dim/P_sf"/>
</dbReference>
<dbReference type="PROSITE" id="PS50113">
    <property type="entry name" value="PAC"/>
    <property type="match status" value="2"/>
</dbReference>
<feature type="domain" description="PAC" evidence="11">
    <location>
        <begin position="243"/>
        <end position="295"/>
    </location>
</feature>
<feature type="domain" description="PAC" evidence="11">
    <location>
        <begin position="502"/>
        <end position="554"/>
    </location>
</feature>
<keyword evidence="4" id="KW-0418">Kinase</keyword>
<feature type="domain" description="Response regulatory" evidence="9">
    <location>
        <begin position="8"/>
        <end position="124"/>
    </location>
</feature>
<keyword evidence="13" id="KW-1185">Reference proteome</keyword>
<gene>
    <name evidence="12" type="ORF">FEV09_11385</name>
</gene>
<dbReference type="EC" id="2.7.13.3" evidence="2"/>
<dbReference type="SMART" id="SM00387">
    <property type="entry name" value="HATPase_c"/>
    <property type="match status" value="1"/>
</dbReference>
<dbReference type="SMART" id="SM00448">
    <property type="entry name" value="REC"/>
    <property type="match status" value="1"/>
</dbReference>
<comment type="catalytic activity">
    <reaction evidence="1">
        <text>ATP + protein L-histidine = ADP + protein N-phospho-L-histidine.</text>
        <dbReference type="EC" id="2.7.13.3"/>
    </reaction>
</comment>
<dbReference type="AlphaFoldDB" id="A0A9X4RIH2"/>
<dbReference type="InterPro" id="IPR036890">
    <property type="entry name" value="HATPase_C_sf"/>
</dbReference>
<dbReference type="Pfam" id="PF00512">
    <property type="entry name" value="HisKA"/>
    <property type="match status" value="1"/>
</dbReference>
<dbReference type="SUPFAM" id="SSF55874">
    <property type="entry name" value="ATPase domain of HSP90 chaperone/DNA topoisomerase II/histidine kinase"/>
    <property type="match status" value="1"/>
</dbReference>
<dbReference type="InterPro" id="IPR003661">
    <property type="entry name" value="HisK_dim/P_dom"/>
</dbReference>
<dbReference type="Gene3D" id="1.10.287.130">
    <property type="match status" value="1"/>
</dbReference>
<protein>
    <recommendedName>
        <fullName evidence="2">histidine kinase</fullName>
        <ecNumber evidence="2">2.7.13.3</ecNumber>
    </recommendedName>
</protein>
<dbReference type="GO" id="GO:0000155">
    <property type="term" value="F:phosphorelay sensor kinase activity"/>
    <property type="evidence" value="ECO:0007669"/>
    <property type="project" value="InterPro"/>
</dbReference>
<sequence>MYASNPELILIVDDTPVNLEVISDALINAKFEVAIALSAERMFKLLQRQSPDLILLDVEMPTMDGFETCQKLKSMESCKEIPIIFMTGLSDTESKTRGLELGAVDYITKPFQEAEVLARIKNHLQLRRLTKNLGQQVYQRTIELEKANQQLAEYSYTLEQKVQRRTQQLRRNEQQLLFFVEHTPVGVAMLDRQMRYLVASKRWLSDYQLESLPISCSHYDVFPNISPHWRDAYQAGLEGIVTRNEKDLYVRPDGTQEWLRWEVRPWYDETDSIGGIIIFGEIITDRVCTEIALQELNQSLETKVKQRTEKLQASEEHNRALISAIPDLLLRVRRDGTYMPMFSAGQLDVEPTDHPLYQDLPLELQQNKLNAIEKAIATNRLQVYEQQFIKNGRQYYEEVRITPISQEYVLLMVRDISDRKIVEQKLKSESLRLQVALEAAEMGTWESNLDKGYWSERTEEIFGFAPGQFSGDRESFLKLVYIEDQERVFKALHHSFTTHSPYKIEYRINYLNREIRWIAVSGKVVETEDGEGFRIIGVAMDITDRKQSDLEREKLLQNLSQVNSELEQANQRLAEYSQTLENRVEERTVALKSAQERIIAQEKLASLGTLTAGVAHELRNPLNFVKNYAEGSIELAQDLLDALQPTMQSDDPTSQVIKALIDDLQENASTICRHSQRAAEIITSMMQHARTDIDNHCTQFTQINELLKEAINLSFHSKFTSDDDFLVTLNTNYSPDVDIVEVIPTNLIRAFINLVDNACDAIRLKLLELTRNNLRIDSEYKPTLTVSTRMVSDRVEIRIHDNGYGIAPEILSKVLDPFFTTKPPGAGTGLGLSLTHDIIVKQHQGSLDIVSNLGEFTEVTITLPQ</sequence>
<dbReference type="SUPFAM" id="SSF55785">
    <property type="entry name" value="PYP-like sensor domain (PAS domain)"/>
    <property type="match status" value="3"/>
</dbReference>
<dbReference type="InterPro" id="IPR013656">
    <property type="entry name" value="PAS_4"/>
</dbReference>
<feature type="domain" description="Histidine kinase" evidence="8">
    <location>
        <begin position="613"/>
        <end position="865"/>
    </location>
</feature>
<evidence type="ECO:0000256" key="4">
    <source>
        <dbReference type="ARBA" id="ARBA00022777"/>
    </source>
</evidence>
<organism evidence="12 13">
    <name type="scientific">Pseudanabaena catenata USMAC16</name>
    <dbReference type="NCBI Taxonomy" id="1855837"/>
    <lineage>
        <taxon>Bacteria</taxon>
        <taxon>Bacillati</taxon>
        <taxon>Cyanobacteriota</taxon>
        <taxon>Cyanophyceae</taxon>
        <taxon>Pseudanabaenales</taxon>
        <taxon>Pseudanabaenaceae</taxon>
        <taxon>Pseudanabaena</taxon>
    </lineage>
</organism>
<evidence type="ECO:0000256" key="3">
    <source>
        <dbReference type="ARBA" id="ARBA00022553"/>
    </source>
</evidence>
<dbReference type="InterPro" id="IPR005467">
    <property type="entry name" value="His_kinase_dom"/>
</dbReference>
<dbReference type="InterPro" id="IPR000700">
    <property type="entry name" value="PAS-assoc_C"/>
</dbReference>
<dbReference type="EMBL" id="VBTY01000085">
    <property type="protein sequence ID" value="MDG3495162.1"/>
    <property type="molecule type" value="Genomic_DNA"/>
</dbReference>
<evidence type="ECO:0000256" key="1">
    <source>
        <dbReference type="ARBA" id="ARBA00000085"/>
    </source>
</evidence>
<evidence type="ECO:0000259" key="8">
    <source>
        <dbReference type="PROSITE" id="PS50109"/>
    </source>
</evidence>
<evidence type="ECO:0000256" key="2">
    <source>
        <dbReference type="ARBA" id="ARBA00012438"/>
    </source>
</evidence>
<dbReference type="InterPro" id="IPR013655">
    <property type="entry name" value="PAS_fold_3"/>
</dbReference>
<keyword evidence="3 6" id="KW-0597">Phosphoprotein</keyword>
<dbReference type="PRINTS" id="PR00344">
    <property type="entry name" value="BCTRLSENSOR"/>
</dbReference>
<keyword evidence="5" id="KW-0902">Two-component regulatory system</keyword>
<evidence type="ECO:0000259" key="9">
    <source>
        <dbReference type="PROSITE" id="PS50110"/>
    </source>
</evidence>
<evidence type="ECO:0000313" key="12">
    <source>
        <dbReference type="EMBL" id="MDG3495162.1"/>
    </source>
</evidence>
<dbReference type="Gene3D" id="3.30.450.20">
    <property type="entry name" value="PAS domain"/>
    <property type="match status" value="3"/>
</dbReference>
<dbReference type="RefSeq" id="WP_009627273.1">
    <property type="nucleotide sequence ID" value="NZ_VBTY01000085.1"/>
</dbReference>
<dbReference type="PROSITE" id="PS50109">
    <property type="entry name" value="HIS_KIN"/>
    <property type="match status" value="1"/>
</dbReference>
<dbReference type="Gene3D" id="3.30.565.10">
    <property type="entry name" value="Histidine kinase-like ATPase, C-terminal domain"/>
    <property type="match status" value="1"/>
</dbReference>
<evidence type="ECO:0000256" key="6">
    <source>
        <dbReference type="PROSITE-ProRule" id="PRU00169"/>
    </source>
</evidence>
<proteinExistence type="predicted"/>
<dbReference type="Pfam" id="PF00072">
    <property type="entry name" value="Response_reg"/>
    <property type="match status" value="1"/>
</dbReference>
<dbReference type="SUPFAM" id="SSF47384">
    <property type="entry name" value="Homodimeric domain of signal transducing histidine kinase"/>
    <property type="match status" value="1"/>
</dbReference>
<dbReference type="Gene3D" id="3.40.50.2300">
    <property type="match status" value="1"/>
</dbReference>
<dbReference type="Gene3D" id="2.10.70.100">
    <property type="match status" value="1"/>
</dbReference>
<dbReference type="CDD" id="cd00082">
    <property type="entry name" value="HisKA"/>
    <property type="match status" value="1"/>
</dbReference>
<dbReference type="SMART" id="SM00086">
    <property type="entry name" value="PAC"/>
    <property type="match status" value="3"/>
</dbReference>
<dbReference type="SUPFAM" id="SSF52172">
    <property type="entry name" value="CheY-like"/>
    <property type="match status" value="1"/>
</dbReference>
<dbReference type="CDD" id="cd19920">
    <property type="entry name" value="REC_PA4781-like"/>
    <property type="match status" value="1"/>
</dbReference>
<dbReference type="PROSITE" id="PS50110">
    <property type="entry name" value="RESPONSE_REGULATORY"/>
    <property type="match status" value="1"/>
</dbReference>
<accession>A0A9X4RIH2</accession>
<dbReference type="InterPro" id="IPR000014">
    <property type="entry name" value="PAS"/>
</dbReference>
<comment type="caution">
    <text evidence="12">The sequence shown here is derived from an EMBL/GenBank/DDBJ whole genome shotgun (WGS) entry which is preliminary data.</text>
</comment>
<dbReference type="Pfam" id="PF08447">
    <property type="entry name" value="PAS_3"/>
    <property type="match status" value="1"/>
</dbReference>
<evidence type="ECO:0000313" key="13">
    <source>
        <dbReference type="Proteomes" id="UP001152872"/>
    </source>
</evidence>
<dbReference type="Pfam" id="PF02518">
    <property type="entry name" value="HATPase_c"/>
    <property type="match status" value="1"/>
</dbReference>
<dbReference type="SMART" id="SM00388">
    <property type="entry name" value="HisKA"/>
    <property type="match status" value="1"/>
</dbReference>
<dbReference type="PANTHER" id="PTHR43065">
    <property type="entry name" value="SENSOR HISTIDINE KINASE"/>
    <property type="match status" value="1"/>
</dbReference>
<reference evidence="12" key="1">
    <citation type="submission" date="2019-05" db="EMBL/GenBank/DDBJ databases">
        <title>Whole genome sequencing of Pseudanabaena catenata USMAC16.</title>
        <authorList>
            <person name="Khan Z."/>
            <person name="Omar W.M."/>
            <person name="Convey P."/>
            <person name="Merican F."/>
            <person name="Najimudin N."/>
        </authorList>
    </citation>
    <scope>NUCLEOTIDE SEQUENCE</scope>
    <source>
        <strain evidence="12">USMAC16</strain>
    </source>
</reference>